<sequence>MSFRLRADAEKWFSEIEKEKDFLYKFDAYYFCLMAGYAAVRRSALTTADKPAFVDDFPGDYKLRQNLLLGGLIDCDLRDRGIAVTDKAAVQKVVSELLTATGASTHLSTAGAARMNEYASGGFDVLAERMVDKPHKLETFLRGYAKLISELEAERAEAEAVFESAK</sequence>
<keyword evidence="2" id="KW-1185">Reference proteome</keyword>
<dbReference type="RefSeq" id="WP_090802715.1">
    <property type="nucleotide sequence ID" value="NZ_FNKX01000001.1"/>
</dbReference>
<organism evidence="1 2">
    <name type="scientific">Paraburkholderia tuberum</name>
    <dbReference type="NCBI Taxonomy" id="157910"/>
    <lineage>
        <taxon>Bacteria</taxon>
        <taxon>Pseudomonadati</taxon>
        <taxon>Pseudomonadota</taxon>
        <taxon>Betaproteobacteria</taxon>
        <taxon>Burkholderiales</taxon>
        <taxon>Burkholderiaceae</taxon>
        <taxon>Paraburkholderia</taxon>
    </lineage>
</organism>
<protein>
    <submittedName>
        <fullName evidence="1">Uncharacterized protein</fullName>
    </submittedName>
</protein>
<evidence type="ECO:0000313" key="1">
    <source>
        <dbReference type="EMBL" id="SDQ80479.1"/>
    </source>
</evidence>
<reference evidence="2" key="1">
    <citation type="submission" date="2016-10" db="EMBL/GenBank/DDBJ databases">
        <authorList>
            <person name="Varghese N."/>
            <person name="Submissions S."/>
        </authorList>
    </citation>
    <scope>NUCLEOTIDE SEQUENCE [LARGE SCALE GENOMIC DNA]</scope>
    <source>
        <strain evidence="2">DUS833</strain>
    </source>
</reference>
<accession>A0A1H1DW46</accession>
<dbReference type="STRING" id="157910.SAMN05445850_1794"/>
<dbReference type="AlphaFoldDB" id="A0A1H1DW46"/>
<name>A0A1H1DW46_9BURK</name>
<gene>
    <name evidence="1" type="ORF">SAMN05445850_1794</name>
</gene>
<dbReference type="Proteomes" id="UP000199365">
    <property type="component" value="Unassembled WGS sequence"/>
</dbReference>
<dbReference type="EMBL" id="FNKX01000001">
    <property type="protein sequence ID" value="SDQ80479.1"/>
    <property type="molecule type" value="Genomic_DNA"/>
</dbReference>
<evidence type="ECO:0000313" key="2">
    <source>
        <dbReference type="Proteomes" id="UP000199365"/>
    </source>
</evidence>
<proteinExistence type="predicted"/>